<keyword evidence="3" id="KW-1185">Reference proteome</keyword>
<sequence>MKLKTRLGVARLELALAIFILAGAVWLDLVRPHAAKTPAGVLIGALLTVLFLAPIFVMSWRRLKKTRAQLAELGPEAEPSADLWTAPGAPGVFGMMLIVAAVAAVLVPALLLHP</sequence>
<keyword evidence="1" id="KW-1133">Transmembrane helix</keyword>
<feature type="transmembrane region" description="Helical" evidence="1">
    <location>
        <begin position="41"/>
        <end position="60"/>
    </location>
</feature>
<keyword evidence="1" id="KW-0812">Transmembrane</keyword>
<keyword evidence="1" id="KW-0472">Membrane</keyword>
<gene>
    <name evidence="2" type="ORF">MZV50_06285</name>
</gene>
<feature type="transmembrane region" description="Helical" evidence="1">
    <location>
        <begin position="12"/>
        <end position="29"/>
    </location>
</feature>
<accession>A0ABY4ZWR9</accession>
<name>A0ABY4ZWR9_9CAUL</name>
<proteinExistence type="predicted"/>
<evidence type="ECO:0000313" key="3">
    <source>
        <dbReference type="Proteomes" id="UP001057520"/>
    </source>
</evidence>
<evidence type="ECO:0000256" key="1">
    <source>
        <dbReference type="SAM" id="Phobius"/>
    </source>
</evidence>
<reference evidence="2 3" key="1">
    <citation type="submission" date="2022-04" db="EMBL/GenBank/DDBJ databases">
        <title>Genome sequence of soybean root-associated Caulobacter segnis RL271.</title>
        <authorList>
            <person name="Longley R."/>
            <person name="Bonito G."/>
            <person name="Trigodet F."/>
            <person name="Crosson S."/>
            <person name="Fiebig A."/>
        </authorList>
    </citation>
    <scope>NUCLEOTIDE SEQUENCE [LARGE SCALE GENOMIC DNA]</scope>
    <source>
        <strain evidence="2 3">RL271</strain>
    </source>
</reference>
<feature type="transmembrane region" description="Helical" evidence="1">
    <location>
        <begin position="92"/>
        <end position="112"/>
    </location>
</feature>
<protein>
    <submittedName>
        <fullName evidence="2">Uncharacterized protein</fullName>
    </submittedName>
</protein>
<dbReference type="Proteomes" id="UP001057520">
    <property type="component" value="Chromosome"/>
</dbReference>
<dbReference type="EMBL" id="CP096040">
    <property type="protein sequence ID" value="USQ97158.1"/>
    <property type="molecule type" value="Genomic_DNA"/>
</dbReference>
<evidence type="ECO:0000313" key="2">
    <source>
        <dbReference type="EMBL" id="USQ97158.1"/>
    </source>
</evidence>
<organism evidence="2 3">
    <name type="scientific">Caulobacter segnis</name>
    <dbReference type="NCBI Taxonomy" id="88688"/>
    <lineage>
        <taxon>Bacteria</taxon>
        <taxon>Pseudomonadati</taxon>
        <taxon>Pseudomonadota</taxon>
        <taxon>Alphaproteobacteria</taxon>
        <taxon>Caulobacterales</taxon>
        <taxon>Caulobacteraceae</taxon>
        <taxon>Caulobacter</taxon>
    </lineage>
</organism>